<feature type="domain" description="Phage terminase large subunit GpA ATPase" evidence="1">
    <location>
        <begin position="1"/>
        <end position="82"/>
    </location>
</feature>
<dbReference type="InterPro" id="IPR046454">
    <property type="entry name" value="GpA_endonuclease"/>
</dbReference>
<organism evidence="3 4">
    <name type="scientific">Durusdinium trenchii</name>
    <dbReference type="NCBI Taxonomy" id="1381693"/>
    <lineage>
        <taxon>Eukaryota</taxon>
        <taxon>Sar</taxon>
        <taxon>Alveolata</taxon>
        <taxon>Dinophyceae</taxon>
        <taxon>Suessiales</taxon>
        <taxon>Symbiodiniaceae</taxon>
        <taxon>Durusdinium</taxon>
    </lineage>
</organism>
<feature type="non-terminal residue" evidence="3">
    <location>
        <position position="338"/>
    </location>
</feature>
<name>A0ABP0NKH9_9DINO</name>
<protein>
    <submittedName>
        <fullName evidence="3">Large subunit (DNA-packaging protein A) (Large terminase protein) (GpA)</fullName>
    </submittedName>
</protein>
<evidence type="ECO:0000259" key="2">
    <source>
        <dbReference type="Pfam" id="PF20454"/>
    </source>
</evidence>
<dbReference type="InterPro" id="IPR046453">
    <property type="entry name" value="GpA_ATPase"/>
</dbReference>
<feature type="domain" description="Terminase large subunit GpA endonuclease" evidence="2">
    <location>
        <begin position="91"/>
        <end position="231"/>
    </location>
</feature>
<feature type="domain" description="Terminase large subunit GpA endonuclease" evidence="2">
    <location>
        <begin position="233"/>
        <end position="303"/>
    </location>
</feature>
<dbReference type="EMBL" id="CAXAMM010029223">
    <property type="protein sequence ID" value="CAK9064275.1"/>
    <property type="molecule type" value="Genomic_DNA"/>
</dbReference>
<accession>A0ABP0NKH9</accession>
<comment type="caution">
    <text evidence="3">The sequence shown here is derived from an EMBL/GenBank/DDBJ whole genome shotgun (WGS) entry which is preliminary data.</text>
</comment>
<proteinExistence type="predicted"/>
<dbReference type="Pfam" id="PF20454">
    <property type="entry name" value="GpA_nuclease"/>
    <property type="match status" value="2"/>
</dbReference>
<evidence type="ECO:0000313" key="4">
    <source>
        <dbReference type="Proteomes" id="UP001642464"/>
    </source>
</evidence>
<reference evidence="3 4" key="1">
    <citation type="submission" date="2024-02" db="EMBL/GenBank/DDBJ databases">
        <authorList>
            <person name="Chen Y."/>
            <person name="Shah S."/>
            <person name="Dougan E. K."/>
            <person name="Thang M."/>
            <person name="Chan C."/>
        </authorList>
    </citation>
    <scope>NUCLEOTIDE SEQUENCE [LARGE SCALE GENOMIC DNA]</scope>
</reference>
<evidence type="ECO:0000259" key="1">
    <source>
        <dbReference type="Pfam" id="PF05876"/>
    </source>
</evidence>
<evidence type="ECO:0000313" key="3">
    <source>
        <dbReference type="EMBL" id="CAK9064275.1"/>
    </source>
</evidence>
<dbReference type="Proteomes" id="UP001642464">
    <property type="component" value="Unassembled WGS sequence"/>
</dbReference>
<keyword evidence="4" id="KW-1185">Reference proteome</keyword>
<feature type="non-terminal residue" evidence="3">
    <location>
        <position position="1"/>
    </location>
</feature>
<sequence length="338" mass="39339">KGLSHIAAEYDSSDRRKFWVPCHECGEHHVLSWDNVHWMDGAEQPHEVYGLARPETAMYRCPHCSVLWNDNQKNANVRRGEWRAERPSRGIAGFYLNELYSPFPGSRLARLVERYLEAKYHEEMGDEREMIVFINSCLGLPYEQASTLPDADDLAERGLDYRENTVPQGGLILTAGVDVQHDRLAIIIRAWGREEESWLVFWGEIYGNCIDKNDPVWETLDSILFRAYEHETARLDLEGTGAGRMHWYQTVRGDYYRQITAEVLAPSRQNPRKKTWQKKVNERNEALDCEVYALHASRRLKVHLLRGDQWDDVEKRVLQADLFTNTTTAPALPQKKRR</sequence>
<gene>
    <name evidence="3" type="ORF">SCF082_LOCUS33120</name>
</gene>
<dbReference type="Pfam" id="PF05876">
    <property type="entry name" value="GpA_ATPase"/>
    <property type="match status" value="1"/>
</dbReference>